<feature type="compositionally biased region" description="Acidic residues" evidence="1">
    <location>
        <begin position="52"/>
        <end position="61"/>
    </location>
</feature>
<dbReference type="HOGENOM" id="CLU_841572_0_0_0"/>
<name>Q6MBC6_PARUW</name>
<keyword evidence="3" id="KW-1185">Reference proteome</keyword>
<dbReference type="OrthoDB" id="22154at2"/>
<evidence type="ECO:0000313" key="2">
    <source>
        <dbReference type="EMBL" id="CAF24123.1"/>
    </source>
</evidence>
<gene>
    <name evidence="2" type="ORF">PC_RS06730</name>
</gene>
<dbReference type="eggNOG" id="ENOG5033588">
    <property type="taxonomic scope" value="Bacteria"/>
</dbReference>
<accession>Q6MBC6</accession>
<feature type="compositionally biased region" description="Basic and acidic residues" evidence="1">
    <location>
        <begin position="24"/>
        <end position="51"/>
    </location>
</feature>
<evidence type="ECO:0000256" key="1">
    <source>
        <dbReference type="SAM" id="MobiDB-lite"/>
    </source>
</evidence>
<dbReference type="RefSeq" id="WP_011175948.1">
    <property type="nucleotide sequence ID" value="NC_005861.2"/>
</dbReference>
<evidence type="ECO:0000313" key="3">
    <source>
        <dbReference type="Proteomes" id="UP000000529"/>
    </source>
</evidence>
<dbReference type="EMBL" id="BX908798">
    <property type="protein sequence ID" value="CAF24123.1"/>
    <property type="molecule type" value="Genomic_DNA"/>
</dbReference>
<dbReference type="AlphaFoldDB" id="Q6MBC6"/>
<sequence length="330" mass="37212">MPSSDEINPVRFNPRSDSSSLGRSRPEGTPRSDKNFKKLVRNDEDPSKEQEELAGLEEENEAAPLSLFDLSAKNKSTRKSPSMVAKNPFIKEENDQQPILEMAENKNPQLEQNSTEKPLKDTFLHGEIVRESVIEGKKEKNSSLALATDSAAPSPKKEKQKLSRTPFEAREEQVDLSAINSQQRPIAFLADKAELAEEPKTLSSIKDIVAQIVEKMQIIKTGEKTDTVVTLRYPPIFEGATVTLTNFEGAAREFNVAFANLTDEAKRFLDRKIVEDSLVENLARQDIIVNVLTTTTLPEANADTDSYKYFTREEREQKRDQQAQDQKEEE</sequence>
<feature type="region of interest" description="Disordered" evidence="1">
    <location>
        <begin position="139"/>
        <end position="168"/>
    </location>
</feature>
<dbReference type="STRING" id="264201.pc1399"/>
<reference evidence="2 3" key="1">
    <citation type="journal article" date="2004" name="Science">
        <title>Illuminating the evolutionary history of chlamydiae.</title>
        <authorList>
            <person name="Horn M."/>
            <person name="Collingro A."/>
            <person name="Schmitz-Esser S."/>
            <person name="Beier C.L."/>
            <person name="Purkhold U."/>
            <person name="Fartmann B."/>
            <person name="Brandt P."/>
            <person name="Nyakatura G.J."/>
            <person name="Droege M."/>
            <person name="Frishman D."/>
            <person name="Rattei T."/>
            <person name="Mewes H."/>
            <person name="Wagner M."/>
        </authorList>
    </citation>
    <scope>NUCLEOTIDE SEQUENCE [LARGE SCALE GENOMIC DNA]</scope>
    <source>
        <strain evidence="2 3">UWE25</strain>
    </source>
</reference>
<protein>
    <submittedName>
        <fullName evidence="2">Uncharacterized protein</fullName>
    </submittedName>
</protein>
<proteinExistence type="predicted"/>
<feature type="region of interest" description="Disordered" evidence="1">
    <location>
        <begin position="1"/>
        <end position="98"/>
    </location>
</feature>
<feature type="region of interest" description="Disordered" evidence="1">
    <location>
        <begin position="303"/>
        <end position="330"/>
    </location>
</feature>
<feature type="compositionally biased region" description="Basic and acidic residues" evidence="1">
    <location>
        <begin position="310"/>
        <end position="330"/>
    </location>
</feature>
<dbReference type="Proteomes" id="UP000000529">
    <property type="component" value="Chromosome"/>
</dbReference>
<dbReference type="KEGG" id="pcu:PC_RS06730"/>
<organism evidence="2 3">
    <name type="scientific">Protochlamydia amoebophila (strain UWE25)</name>
    <dbReference type="NCBI Taxonomy" id="264201"/>
    <lineage>
        <taxon>Bacteria</taxon>
        <taxon>Pseudomonadati</taxon>
        <taxon>Chlamydiota</taxon>
        <taxon>Chlamydiia</taxon>
        <taxon>Parachlamydiales</taxon>
        <taxon>Parachlamydiaceae</taxon>
        <taxon>Candidatus Protochlamydia</taxon>
    </lineage>
</organism>
<feature type="compositionally biased region" description="Basic and acidic residues" evidence="1">
    <location>
        <begin position="155"/>
        <end position="168"/>
    </location>
</feature>